<feature type="non-terminal residue" evidence="2">
    <location>
        <position position="1"/>
    </location>
</feature>
<dbReference type="GO" id="GO:0022904">
    <property type="term" value="P:respiratory electron transport chain"/>
    <property type="evidence" value="ECO:0007669"/>
    <property type="project" value="InterPro"/>
</dbReference>
<feature type="transmembrane region" description="Helical" evidence="1">
    <location>
        <begin position="75"/>
        <end position="101"/>
    </location>
</feature>
<evidence type="ECO:0000313" key="2">
    <source>
        <dbReference type="EMBL" id="SUZ53562.1"/>
    </source>
</evidence>
<feature type="transmembrane region" description="Helical" evidence="1">
    <location>
        <begin position="113"/>
        <end position="130"/>
    </location>
</feature>
<sequence length="133" mass="15085">THFILPEALRKLVVLSCVFLILSGILLAYPRLFPWAEESTATSLLHIWAGFFFLVIFPMYAWDHILGHADRLRKFSLVTLSGILQFFTGLGLIISGIPLVLYAADVLYFPREIHLVLTFVLAGSLILHKFSRK</sequence>
<dbReference type="SUPFAM" id="SSF81342">
    <property type="entry name" value="Transmembrane di-heme cytochromes"/>
    <property type="match status" value="1"/>
</dbReference>
<accession>A0A381NG46</accession>
<feature type="transmembrane region" description="Helical" evidence="1">
    <location>
        <begin position="12"/>
        <end position="32"/>
    </location>
</feature>
<evidence type="ECO:0000256" key="1">
    <source>
        <dbReference type="SAM" id="Phobius"/>
    </source>
</evidence>
<organism evidence="2">
    <name type="scientific">marine metagenome</name>
    <dbReference type="NCBI Taxonomy" id="408172"/>
    <lineage>
        <taxon>unclassified sequences</taxon>
        <taxon>metagenomes</taxon>
        <taxon>ecological metagenomes</taxon>
    </lineage>
</organism>
<protein>
    <submittedName>
        <fullName evidence="2">Uncharacterized protein</fullName>
    </submittedName>
</protein>
<dbReference type="InterPro" id="IPR016174">
    <property type="entry name" value="Di-haem_cyt_TM"/>
</dbReference>
<keyword evidence="1" id="KW-1133">Transmembrane helix</keyword>
<proteinExistence type="predicted"/>
<dbReference type="AlphaFoldDB" id="A0A381NG46"/>
<gene>
    <name evidence="2" type="ORF">METZ01_LOCUS6416</name>
</gene>
<name>A0A381NG46_9ZZZZ</name>
<keyword evidence="1" id="KW-0472">Membrane</keyword>
<dbReference type="GO" id="GO:0016020">
    <property type="term" value="C:membrane"/>
    <property type="evidence" value="ECO:0007669"/>
    <property type="project" value="InterPro"/>
</dbReference>
<feature type="transmembrane region" description="Helical" evidence="1">
    <location>
        <begin position="44"/>
        <end position="63"/>
    </location>
</feature>
<keyword evidence="1" id="KW-0812">Transmembrane</keyword>
<reference evidence="2" key="1">
    <citation type="submission" date="2018-05" db="EMBL/GenBank/DDBJ databases">
        <authorList>
            <person name="Lanie J.A."/>
            <person name="Ng W.-L."/>
            <person name="Kazmierczak K.M."/>
            <person name="Andrzejewski T.M."/>
            <person name="Davidsen T.M."/>
            <person name="Wayne K.J."/>
            <person name="Tettelin H."/>
            <person name="Glass J.I."/>
            <person name="Rusch D."/>
            <person name="Podicherti R."/>
            <person name="Tsui H.-C.T."/>
            <person name="Winkler M.E."/>
        </authorList>
    </citation>
    <scope>NUCLEOTIDE SEQUENCE</scope>
</reference>
<dbReference type="EMBL" id="UINC01000336">
    <property type="protein sequence ID" value="SUZ53562.1"/>
    <property type="molecule type" value="Genomic_DNA"/>
</dbReference>